<dbReference type="Proteomes" id="UP000001055">
    <property type="component" value="Unassembled WGS sequence"/>
</dbReference>
<dbReference type="KEGG" id="pno:SNOG_03722"/>
<dbReference type="EMBL" id="CH445329">
    <property type="protein sequence ID" value="EAT88927.1"/>
    <property type="molecule type" value="Genomic_DNA"/>
</dbReference>
<dbReference type="RefSeq" id="XP_001794272.1">
    <property type="nucleotide sequence ID" value="XM_001794220.1"/>
</dbReference>
<feature type="region of interest" description="Disordered" evidence="1">
    <location>
        <begin position="1"/>
        <end position="25"/>
    </location>
</feature>
<protein>
    <submittedName>
        <fullName evidence="2">Uncharacterized protein</fullName>
    </submittedName>
</protein>
<evidence type="ECO:0000313" key="2">
    <source>
        <dbReference type="EMBL" id="EAT88927.1"/>
    </source>
</evidence>
<reference evidence="3" key="1">
    <citation type="journal article" date="2007" name="Plant Cell">
        <title>Dothideomycete-plant interactions illuminated by genome sequencing and EST analysis of the wheat pathogen Stagonospora nodorum.</title>
        <authorList>
            <person name="Hane J.K."/>
            <person name="Lowe R.G."/>
            <person name="Solomon P.S."/>
            <person name="Tan K.C."/>
            <person name="Schoch C.L."/>
            <person name="Spatafora J.W."/>
            <person name="Crous P.W."/>
            <person name="Kodira C."/>
            <person name="Birren B.W."/>
            <person name="Galagan J.E."/>
            <person name="Torriani S.F."/>
            <person name="McDonald B.A."/>
            <person name="Oliver R.P."/>
        </authorList>
    </citation>
    <scope>NUCLEOTIDE SEQUENCE [LARGE SCALE GENOMIC DNA]</scope>
    <source>
        <strain evidence="3">SN15 / ATCC MYA-4574 / FGSC 10173</strain>
    </source>
</reference>
<evidence type="ECO:0000313" key="3">
    <source>
        <dbReference type="Proteomes" id="UP000001055"/>
    </source>
</evidence>
<name>Q0UWZ2_PHANO</name>
<dbReference type="InParanoid" id="Q0UWZ2"/>
<feature type="compositionally biased region" description="Basic and acidic residues" evidence="1">
    <location>
        <begin position="8"/>
        <end position="25"/>
    </location>
</feature>
<evidence type="ECO:0000256" key="1">
    <source>
        <dbReference type="SAM" id="MobiDB-lite"/>
    </source>
</evidence>
<accession>Q0UWZ2</accession>
<dbReference type="AlphaFoldDB" id="Q0UWZ2"/>
<gene>
    <name evidence="2" type="ORF">SNOG_03722</name>
</gene>
<proteinExistence type="predicted"/>
<dbReference type="GeneID" id="5971135"/>
<organism evidence="2 3">
    <name type="scientific">Phaeosphaeria nodorum (strain SN15 / ATCC MYA-4574 / FGSC 10173)</name>
    <name type="common">Glume blotch fungus</name>
    <name type="synonym">Parastagonospora nodorum</name>
    <dbReference type="NCBI Taxonomy" id="321614"/>
    <lineage>
        <taxon>Eukaryota</taxon>
        <taxon>Fungi</taxon>
        <taxon>Dikarya</taxon>
        <taxon>Ascomycota</taxon>
        <taxon>Pezizomycotina</taxon>
        <taxon>Dothideomycetes</taxon>
        <taxon>Pleosporomycetidae</taxon>
        <taxon>Pleosporales</taxon>
        <taxon>Pleosporineae</taxon>
        <taxon>Phaeosphaeriaceae</taxon>
        <taxon>Parastagonospora</taxon>
    </lineage>
</organism>
<sequence length="207" mass="22548">MSRTRSVNAHDDEHKGAIREEGLNVRDDVVQEGSDGITLPRPLHTTTTLQFARFGGLAVGDTHPRRRILVASDDARLHIASGDHCACHARIGERQRHIIDGELPWPLCAASIRARALADRPPSASVLLPAVCKSSWVLDNTANLNVSARDRRSLPLSLQLLPASCVCRDAGTTQRQHHRPSGSFHSARSPVDLYCAAHDYATVPIAL</sequence>